<evidence type="ECO:0000256" key="1">
    <source>
        <dbReference type="SAM" id="MobiDB-lite"/>
    </source>
</evidence>
<comment type="caution">
    <text evidence="2">The sequence shown here is derived from an EMBL/GenBank/DDBJ whole genome shotgun (WGS) entry which is preliminary data.</text>
</comment>
<protein>
    <submittedName>
        <fullName evidence="2">Uncharacterized protein</fullName>
    </submittedName>
</protein>
<dbReference type="EMBL" id="LWDX02008724">
    <property type="protein sequence ID" value="OEL36590.1"/>
    <property type="molecule type" value="Genomic_DNA"/>
</dbReference>
<dbReference type="AlphaFoldDB" id="A0A1E5WHG0"/>
<dbReference type="Proteomes" id="UP000095767">
    <property type="component" value="Unassembled WGS sequence"/>
</dbReference>
<organism evidence="2 3">
    <name type="scientific">Dichanthelium oligosanthes</name>
    <dbReference type="NCBI Taxonomy" id="888268"/>
    <lineage>
        <taxon>Eukaryota</taxon>
        <taxon>Viridiplantae</taxon>
        <taxon>Streptophyta</taxon>
        <taxon>Embryophyta</taxon>
        <taxon>Tracheophyta</taxon>
        <taxon>Spermatophyta</taxon>
        <taxon>Magnoliopsida</taxon>
        <taxon>Liliopsida</taxon>
        <taxon>Poales</taxon>
        <taxon>Poaceae</taxon>
        <taxon>PACMAD clade</taxon>
        <taxon>Panicoideae</taxon>
        <taxon>Panicodae</taxon>
        <taxon>Paniceae</taxon>
        <taxon>Dichantheliinae</taxon>
        <taxon>Dichanthelium</taxon>
    </lineage>
</organism>
<name>A0A1E5WHG0_9POAL</name>
<gene>
    <name evidence="2" type="ORF">BAE44_0002392</name>
</gene>
<feature type="region of interest" description="Disordered" evidence="1">
    <location>
        <begin position="34"/>
        <end position="71"/>
    </location>
</feature>
<accession>A0A1E5WHG0</accession>
<keyword evidence="3" id="KW-1185">Reference proteome</keyword>
<proteinExistence type="predicted"/>
<evidence type="ECO:0000313" key="2">
    <source>
        <dbReference type="EMBL" id="OEL36590.1"/>
    </source>
</evidence>
<evidence type="ECO:0000313" key="3">
    <source>
        <dbReference type="Proteomes" id="UP000095767"/>
    </source>
</evidence>
<reference evidence="2 3" key="1">
    <citation type="submission" date="2016-09" db="EMBL/GenBank/DDBJ databases">
        <title>The draft genome of Dichanthelium oligosanthes: A C3 panicoid grass species.</title>
        <authorList>
            <person name="Studer A.J."/>
            <person name="Schnable J.C."/>
            <person name="Brutnell T.P."/>
        </authorList>
    </citation>
    <scope>NUCLEOTIDE SEQUENCE [LARGE SCALE GENOMIC DNA]</scope>
    <source>
        <strain evidence="3">cv. Kellogg 1175</strain>
        <tissue evidence="2">Leaf</tissue>
    </source>
</reference>
<sequence length="71" mass="7920">MPYGPYPHHPMPYPVWPALNTQESAVPDAEVECLGSCPPDPIATSELEEPMPPTPKTKKNKFGPKREKNYS</sequence>